<accession>A0ABR7FSJ9</accession>
<keyword evidence="3" id="KW-1185">Reference proteome</keyword>
<protein>
    <submittedName>
        <fullName evidence="2">Uncharacterized protein</fullName>
    </submittedName>
</protein>
<sequence>MMKHYVYRPSHFCIQMTIPGLFTGLIGIFCFIRFLSEGRNPVYLMILCLCIYNVWNVFISVSNPSEIMIRNGIIEFYAYGKSHKYKIDQIQSYHMRPLAGNTRMYMTFNNGGILKGRYWIRISEFSNKKELENYFYDLDSKINPDSLVTEARIQGRKRLKTVLQEETKC</sequence>
<evidence type="ECO:0000313" key="2">
    <source>
        <dbReference type="EMBL" id="MBC5678173.1"/>
    </source>
</evidence>
<keyword evidence="1" id="KW-1133">Transmembrane helix</keyword>
<name>A0ABR7FSJ9_9FIRM</name>
<dbReference type="EMBL" id="JACOOS010000013">
    <property type="protein sequence ID" value="MBC5678173.1"/>
    <property type="molecule type" value="Genomic_DNA"/>
</dbReference>
<feature type="transmembrane region" description="Helical" evidence="1">
    <location>
        <begin position="12"/>
        <end position="36"/>
    </location>
</feature>
<gene>
    <name evidence="2" type="ORF">H8S22_11345</name>
</gene>
<proteinExistence type="predicted"/>
<keyword evidence="1" id="KW-0812">Transmembrane</keyword>
<evidence type="ECO:0000313" key="3">
    <source>
        <dbReference type="Proteomes" id="UP000635828"/>
    </source>
</evidence>
<evidence type="ECO:0000256" key="1">
    <source>
        <dbReference type="SAM" id="Phobius"/>
    </source>
</evidence>
<dbReference type="Proteomes" id="UP000635828">
    <property type="component" value="Unassembled WGS sequence"/>
</dbReference>
<organism evidence="2 3">
    <name type="scientific">Anaerostipes hominis</name>
    <name type="common">ex Liu et al. 2021</name>
    <dbReference type="NCBI Taxonomy" id="2763018"/>
    <lineage>
        <taxon>Bacteria</taxon>
        <taxon>Bacillati</taxon>
        <taxon>Bacillota</taxon>
        <taxon>Clostridia</taxon>
        <taxon>Lachnospirales</taxon>
        <taxon>Lachnospiraceae</taxon>
        <taxon>Anaerostipes</taxon>
    </lineage>
</organism>
<comment type="caution">
    <text evidence="2">The sequence shown here is derived from an EMBL/GenBank/DDBJ whole genome shotgun (WGS) entry which is preliminary data.</text>
</comment>
<keyword evidence="1" id="KW-0472">Membrane</keyword>
<reference evidence="2 3" key="1">
    <citation type="submission" date="2020-08" db="EMBL/GenBank/DDBJ databases">
        <title>Genome public.</title>
        <authorList>
            <person name="Liu C."/>
            <person name="Sun Q."/>
        </authorList>
    </citation>
    <scope>NUCLEOTIDE SEQUENCE [LARGE SCALE GENOMIC DNA]</scope>
    <source>
        <strain evidence="2 3">NSJ-7</strain>
    </source>
</reference>
<feature type="transmembrane region" description="Helical" evidence="1">
    <location>
        <begin position="42"/>
        <end position="61"/>
    </location>
</feature>